<evidence type="ECO:0000313" key="1">
    <source>
        <dbReference type="EMBL" id="AHF26177.1"/>
    </source>
</evidence>
<accession>W0FT92</accession>
<organism evidence="1">
    <name type="scientific">uncultured bacterium Contigcl_1787</name>
    <dbReference type="NCBI Taxonomy" id="1393662"/>
    <lineage>
        <taxon>Bacteria</taxon>
        <taxon>environmental samples</taxon>
    </lineage>
</organism>
<reference evidence="1" key="1">
    <citation type="journal article" date="2013" name="PLoS ONE">
        <title>Metagenomic insights into the carbohydrate-active enzymes carried by the microorganisms adhering to solid digesta in the rumen of cows.</title>
        <authorList>
            <person name="Wang L."/>
            <person name="Hatem A."/>
            <person name="Catalyurek U.V."/>
            <person name="Morrison M."/>
            <person name="Yu Z."/>
        </authorList>
    </citation>
    <scope>NUCLEOTIDE SEQUENCE</scope>
</reference>
<protein>
    <submittedName>
        <fullName evidence="1">Uncharacterized protein</fullName>
    </submittedName>
</protein>
<sequence length="32" mass="3636">MLENAGTLLKAAFGDKKDLDGLLDRLFYDYND</sequence>
<dbReference type="EMBL" id="KC246870">
    <property type="protein sequence ID" value="AHF26177.1"/>
    <property type="molecule type" value="Genomic_DNA"/>
</dbReference>
<dbReference type="AlphaFoldDB" id="W0FT92"/>
<name>W0FT92_9BACT</name>
<proteinExistence type="predicted"/>